<name>D0LJD4_HALO1</name>
<sequence length="372" mass="37753">MLRKSAHAAPAAQLTQFEQGLGGRLERAVRRGDGNELIRLGARAGAGALAPLLAPAEAAGSDAEPISRTVQIAAILAAPYAEDGRDLLVPLAAHGLSADRTAAVAAATAAVRIATALRNGSEMLDSAPELDREALGLARAEWLSAADHRERWTDVRVLALETVILLGEVLGLPRELAPEESAAAELEAQAADTDRAGSDERDAGADPDPAPGAATATATAAETRAAASPTASPAALLLAFARDPAPGMRRAAFELMRAPLPAALRLAAGAAAAHDPDPLVAMAAAQALCNGIGFGEDPAPALAVLGEPGMARLRAGVGIDSYPESARIDAARCLAAAPDADNRRALSTLRASLPSELRALVPRPSPAPPSTP</sequence>
<dbReference type="AlphaFoldDB" id="D0LJD4"/>
<dbReference type="EMBL" id="CP001804">
    <property type="protein sequence ID" value="ACY14981.1"/>
    <property type="molecule type" value="Genomic_DNA"/>
</dbReference>
<organism evidence="2 3">
    <name type="scientific">Haliangium ochraceum (strain DSM 14365 / JCM 11303 / SMP-2)</name>
    <dbReference type="NCBI Taxonomy" id="502025"/>
    <lineage>
        <taxon>Bacteria</taxon>
        <taxon>Pseudomonadati</taxon>
        <taxon>Myxococcota</taxon>
        <taxon>Polyangia</taxon>
        <taxon>Haliangiales</taxon>
        <taxon>Kofleriaceae</taxon>
        <taxon>Haliangium</taxon>
    </lineage>
</organism>
<evidence type="ECO:0008006" key="4">
    <source>
        <dbReference type="Google" id="ProtNLM"/>
    </source>
</evidence>
<keyword evidence="3" id="KW-1185">Reference proteome</keyword>
<feature type="compositionally biased region" description="Low complexity" evidence="1">
    <location>
        <begin position="211"/>
        <end position="227"/>
    </location>
</feature>
<evidence type="ECO:0000256" key="1">
    <source>
        <dbReference type="SAM" id="MobiDB-lite"/>
    </source>
</evidence>
<proteinExistence type="predicted"/>
<accession>D0LJD4</accession>
<dbReference type="Proteomes" id="UP000001880">
    <property type="component" value="Chromosome"/>
</dbReference>
<dbReference type="HOGENOM" id="CLU_743480_0_0_7"/>
<feature type="compositionally biased region" description="Basic and acidic residues" evidence="1">
    <location>
        <begin position="192"/>
        <end position="204"/>
    </location>
</feature>
<evidence type="ECO:0000313" key="3">
    <source>
        <dbReference type="Proteomes" id="UP000001880"/>
    </source>
</evidence>
<protein>
    <recommendedName>
        <fullName evidence="4">PBS lyase HEAT domain protein repeat-containing protein</fullName>
    </recommendedName>
</protein>
<feature type="compositionally biased region" description="Low complexity" evidence="1">
    <location>
        <begin position="180"/>
        <end position="191"/>
    </location>
</feature>
<feature type="region of interest" description="Disordered" evidence="1">
    <location>
        <begin position="180"/>
        <end position="227"/>
    </location>
</feature>
<dbReference type="RefSeq" id="WP_012827589.1">
    <property type="nucleotide sequence ID" value="NC_013440.1"/>
</dbReference>
<reference evidence="2 3" key="1">
    <citation type="journal article" date="2010" name="Stand. Genomic Sci.">
        <title>Complete genome sequence of Haliangium ochraceum type strain (SMP-2).</title>
        <authorList>
            <consortium name="US DOE Joint Genome Institute (JGI-PGF)"/>
            <person name="Ivanova N."/>
            <person name="Daum C."/>
            <person name="Lang E."/>
            <person name="Abt B."/>
            <person name="Kopitz M."/>
            <person name="Saunders E."/>
            <person name="Lapidus A."/>
            <person name="Lucas S."/>
            <person name="Glavina Del Rio T."/>
            <person name="Nolan M."/>
            <person name="Tice H."/>
            <person name="Copeland A."/>
            <person name="Cheng J.F."/>
            <person name="Chen F."/>
            <person name="Bruce D."/>
            <person name="Goodwin L."/>
            <person name="Pitluck S."/>
            <person name="Mavromatis K."/>
            <person name="Pati A."/>
            <person name="Mikhailova N."/>
            <person name="Chen A."/>
            <person name="Palaniappan K."/>
            <person name="Land M."/>
            <person name="Hauser L."/>
            <person name="Chang Y.J."/>
            <person name="Jeffries C.D."/>
            <person name="Detter J.C."/>
            <person name="Brettin T."/>
            <person name="Rohde M."/>
            <person name="Goker M."/>
            <person name="Bristow J."/>
            <person name="Markowitz V."/>
            <person name="Eisen J.A."/>
            <person name="Hugenholtz P."/>
            <person name="Kyrpides N.C."/>
            <person name="Klenk H.P."/>
        </authorList>
    </citation>
    <scope>NUCLEOTIDE SEQUENCE [LARGE SCALE GENOMIC DNA]</scope>
    <source>
        <strain evidence="3">DSM 14365 / CIP 107738 / JCM 11303 / AJ 13395 / SMP-2</strain>
    </source>
</reference>
<gene>
    <name evidence="2" type="ordered locus">Hoch_2445</name>
</gene>
<evidence type="ECO:0000313" key="2">
    <source>
        <dbReference type="EMBL" id="ACY14981.1"/>
    </source>
</evidence>
<dbReference type="KEGG" id="hoh:Hoch_2445"/>